<evidence type="ECO:0000313" key="2">
    <source>
        <dbReference type="EMBL" id="RAK69126.1"/>
    </source>
</evidence>
<dbReference type="InterPro" id="IPR001763">
    <property type="entry name" value="Rhodanese-like_dom"/>
</dbReference>
<dbReference type="AlphaFoldDB" id="A0A328BSZ3"/>
<dbReference type="Proteomes" id="UP000249524">
    <property type="component" value="Unassembled WGS sequence"/>
</dbReference>
<proteinExistence type="predicted"/>
<feature type="domain" description="Rhodanese" evidence="1">
    <location>
        <begin position="29"/>
        <end position="125"/>
    </location>
</feature>
<dbReference type="EMBL" id="QFYS01000001">
    <property type="protein sequence ID" value="RAK69126.1"/>
    <property type="molecule type" value="Genomic_DNA"/>
</dbReference>
<organism evidence="2 3">
    <name type="scientific">Phenylobacterium kunshanense</name>
    <dbReference type="NCBI Taxonomy" id="1445034"/>
    <lineage>
        <taxon>Bacteria</taxon>
        <taxon>Pseudomonadati</taxon>
        <taxon>Pseudomonadota</taxon>
        <taxon>Alphaproteobacteria</taxon>
        <taxon>Caulobacterales</taxon>
        <taxon>Caulobacteraceae</taxon>
        <taxon>Phenylobacterium</taxon>
    </lineage>
</organism>
<dbReference type="CDD" id="cd01447">
    <property type="entry name" value="Polysulfide_ST"/>
    <property type="match status" value="1"/>
</dbReference>
<gene>
    <name evidence="2" type="ORF">DJ019_03725</name>
</gene>
<dbReference type="GO" id="GO:0004792">
    <property type="term" value="F:thiosulfate-cyanide sulfurtransferase activity"/>
    <property type="evidence" value="ECO:0007669"/>
    <property type="project" value="TreeGrafter"/>
</dbReference>
<dbReference type="OrthoDB" id="9807812at2"/>
<dbReference type="PANTHER" id="PTHR44086:SF10">
    <property type="entry name" value="THIOSULFATE SULFURTRANSFERASE_RHODANESE-LIKE DOMAIN-CONTAINING PROTEIN 3"/>
    <property type="match status" value="1"/>
</dbReference>
<dbReference type="InterPro" id="IPR036873">
    <property type="entry name" value="Rhodanese-like_dom_sf"/>
</dbReference>
<sequence>MTKTVKDMLAAAHEATTRITPMEVLALMAQEDALLLDVRDPHEVVQTGKLKGAKNISRGMLEFRADPATPYHDPDIRKDRALVLYCASGGRSALACKTLKDMGYERVHNLGGFKDAAEAGIETEPHQS</sequence>
<dbReference type="Gene3D" id="3.40.250.10">
    <property type="entry name" value="Rhodanese-like domain"/>
    <property type="match status" value="1"/>
</dbReference>
<comment type="caution">
    <text evidence="2">The sequence shown here is derived from an EMBL/GenBank/DDBJ whole genome shotgun (WGS) entry which is preliminary data.</text>
</comment>
<accession>A0A328BSZ3</accession>
<dbReference type="SMART" id="SM00450">
    <property type="entry name" value="RHOD"/>
    <property type="match status" value="1"/>
</dbReference>
<protein>
    <submittedName>
        <fullName evidence="2">Rhodanese-like domain-containing protein</fullName>
    </submittedName>
</protein>
<dbReference type="PROSITE" id="PS50206">
    <property type="entry name" value="RHODANESE_3"/>
    <property type="match status" value="1"/>
</dbReference>
<dbReference type="SUPFAM" id="SSF52821">
    <property type="entry name" value="Rhodanese/Cell cycle control phosphatase"/>
    <property type="match status" value="1"/>
</dbReference>
<dbReference type="PANTHER" id="PTHR44086">
    <property type="entry name" value="THIOSULFATE SULFURTRANSFERASE RDL2, MITOCHONDRIAL-RELATED"/>
    <property type="match status" value="1"/>
</dbReference>
<dbReference type="RefSeq" id="WP_111274617.1">
    <property type="nucleotide sequence ID" value="NZ_QFYS01000001.1"/>
</dbReference>
<evidence type="ECO:0000259" key="1">
    <source>
        <dbReference type="PROSITE" id="PS50206"/>
    </source>
</evidence>
<reference evidence="2 3" key="1">
    <citation type="submission" date="2018-05" db="EMBL/GenBank/DDBJ databases">
        <authorList>
            <person name="Lanie J.A."/>
            <person name="Ng W.-L."/>
            <person name="Kazmierczak K.M."/>
            <person name="Andrzejewski T.M."/>
            <person name="Davidsen T.M."/>
            <person name="Wayne K.J."/>
            <person name="Tettelin H."/>
            <person name="Glass J.I."/>
            <person name="Rusch D."/>
            <person name="Podicherti R."/>
            <person name="Tsui H.-C.T."/>
            <person name="Winkler M.E."/>
        </authorList>
    </citation>
    <scope>NUCLEOTIDE SEQUENCE [LARGE SCALE GENOMIC DNA]</scope>
    <source>
        <strain evidence="2 3">BUT-10</strain>
    </source>
</reference>
<keyword evidence="3" id="KW-1185">Reference proteome</keyword>
<evidence type="ECO:0000313" key="3">
    <source>
        <dbReference type="Proteomes" id="UP000249524"/>
    </source>
</evidence>
<dbReference type="Pfam" id="PF00581">
    <property type="entry name" value="Rhodanese"/>
    <property type="match status" value="1"/>
</dbReference>
<name>A0A328BSZ3_9CAUL</name>